<dbReference type="InterPro" id="IPR002645">
    <property type="entry name" value="STAS_dom"/>
</dbReference>
<protein>
    <submittedName>
        <fullName evidence="2">STAS domain-containing protein</fullName>
    </submittedName>
</protein>
<reference evidence="2 3" key="1">
    <citation type="submission" date="2024-06" db="EMBL/GenBank/DDBJ databases">
        <title>The Natural Products Discovery Center: Release of the First 8490 Sequenced Strains for Exploring Actinobacteria Biosynthetic Diversity.</title>
        <authorList>
            <person name="Kalkreuter E."/>
            <person name="Kautsar S.A."/>
            <person name="Yang D."/>
            <person name="Bader C.D."/>
            <person name="Teijaro C.N."/>
            <person name="Fluegel L."/>
            <person name="Davis C.M."/>
            <person name="Simpson J.R."/>
            <person name="Lauterbach L."/>
            <person name="Steele A.D."/>
            <person name="Gui C."/>
            <person name="Meng S."/>
            <person name="Li G."/>
            <person name="Viehrig K."/>
            <person name="Ye F."/>
            <person name="Su P."/>
            <person name="Kiefer A.F."/>
            <person name="Nichols A."/>
            <person name="Cepeda A.J."/>
            <person name="Yan W."/>
            <person name="Fan B."/>
            <person name="Jiang Y."/>
            <person name="Adhikari A."/>
            <person name="Zheng C.-J."/>
            <person name="Schuster L."/>
            <person name="Cowan T.M."/>
            <person name="Smanski M.J."/>
            <person name="Chevrette M.G."/>
            <person name="De Carvalho L.P.S."/>
            <person name="Shen B."/>
        </authorList>
    </citation>
    <scope>NUCLEOTIDE SEQUENCE [LARGE SCALE GENOMIC DNA]</scope>
    <source>
        <strain evidence="2 3">NPDC000155</strain>
    </source>
</reference>
<proteinExistence type="predicted"/>
<dbReference type="Pfam" id="PF01740">
    <property type="entry name" value="STAS"/>
    <property type="match status" value="1"/>
</dbReference>
<feature type="domain" description="STAS" evidence="1">
    <location>
        <begin position="1"/>
        <end position="94"/>
    </location>
</feature>
<keyword evidence="3" id="KW-1185">Reference proteome</keyword>
<dbReference type="CDD" id="cd07043">
    <property type="entry name" value="STAS_anti-anti-sigma_factors"/>
    <property type="match status" value="1"/>
</dbReference>
<evidence type="ECO:0000259" key="1">
    <source>
        <dbReference type="PROSITE" id="PS50801"/>
    </source>
</evidence>
<dbReference type="RefSeq" id="WP_229912502.1">
    <property type="nucleotide sequence ID" value="NZ_BNBM01000028.1"/>
</dbReference>
<dbReference type="PROSITE" id="PS50801">
    <property type="entry name" value="STAS"/>
    <property type="match status" value="1"/>
</dbReference>
<accession>A0ABV1Y7L0</accession>
<gene>
    <name evidence="2" type="ORF">ABT384_45445</name>
</gene>
<dbReference type="Proteomes" id="UP001486207">
    <property type="component" value="Unassembled WGS sequence"/>
</dbReference>
<comment type="caution">
    <text evidence="2">The sequence shown here is derived from an EMBL/GenBank/DDBJ whole genome shotgun (WGS) entry which is preliminary data.</text>
</comment>
<organism evidence="2 3">
    <name type="scientific">Streptomyces lanatus</name>
    <dbReference type="NCBI Taxonomy" id="66900"/>
    <lineage>
        <taxon>Bacteria</taxon>
        <taxon>Bacillati</taxon>
        <taxon>Actinomycetota</taxon>
        <taxon>Actinomycetes</taxon>
        <taxon>Kitasatosporales</taxon>
        <taxon>Streptomycetaceae</taxon>
        <taxon>Streptomyces</taxon>
    </lineage>
</organism>
<evidence type="ECO:0000313" key="3">
    <source>
        <dbReference type="Proteomes" id="UP001486207"/>
    </source>
</evidence>
<dbReference type="InterPro" id="IPR036513">
    <property type="entry name" value="STAS_dom_sf"/>
</dbReference>
<dbReference type="EMBL" id="JBEPFB010000040">
    <property type="protein sequence ID" value="MER7379839.1"/>
    <property type="molecule type" value="Genomic_DNA"/>
</dbReference>
<evidence type="ECO:0000313" key="2">
    <source>
        <dbReference type="EMBL" id="MER7379839.1"/>
    </source>
</evidence>
<sequence length="94" mass="9825">MRLSGEITAHNAARIGDDLRNALRSHPRVVEIDLQRVTYLGSGGGRALLTVLRAARVGGTRMIVTHAGAQARGTLDRLGLVGVLDVCEGAAPEG</sequence>
<dbReference type="SUPFAM" id="SSF52091">
    <property type="entry name" value="SpoIIaa-like"/>
    <property type="match status" value="1"/>
</dbReference>
<name>A0ABV1Y7L0_9ACTN</name>
<dbReference type="Gene3D" id="3.30.750.24">
    <property type="entry name" value="STAS domain"/>
    <property type="match status" value="1"/>
</dbReference>